<comment type="caution">
    <text evidence="3">The sequence shown here is derived from an EMBL/GenBank/DDBJ whole genome shotgun (WGS) entry which is preliminary data.</text>
</comment>
<dbReference type="Proteomes" id="UP001623349">
    <property type="component" value="Unassembled WGS sequence"/>
</dbReference>
<dbReference type="InterPro" id="IPR057742">
    <property type="entry name" value="Speedy_E"/>
</dbReference>
<evidence type="ECO:0000256" key="1">
    <source>
        <dbReference type="ARBA" id="ARBA00010932"/>
    </source>
</evidence>
<name>A0ABQ0ETS8_APOSI</name>
<accession>A0ABQ0ETS8</accession>
<proteinExistence type="inferred from homology"/>
<dbReference type="EMBL" id="BAAFST010000005">
    <property type="protein sequence ID" value="GAB1290429.1"/>
    <property type="molecule type" value="Genomic_DNA"/>
</dbReference>
<feature type="region of interest" description="Disordered" evidence="2">
    <location>
        <begin position="1"/>
        <end position="49"/>
    </location>
</feature>
<feature type="compositionally biased region" description="Acidic residues" evidence="2">
    <location>
        <begin position="38"/>
        <end position="49"/>
    </location>
</feature>
<reference evidence="3 4" key="1">
    <citation type="submission" date="2024-08" db="EMBL/GenBank/DDBJ databases">
        <title>The draft genome of Apodemus speciosus.</title>
        <authorList>
            <person name="Nabeshima K."/>
            <person name="Suzuki S."/>
            <person name="Onuma M."/>
        </authorList>
    </citation>
    <scope>NUCLEOTIDE SEQUENCE [LARGE SCALE GENOMIC DNA]</scope>
    <source>
        <strain evidence="3">IB14-021</strain>
    </source>
</reference>
<comment type="similarity">
    <text evidence="1">Belongs to the Speedy/Ringo family.</text>
</comment>
<dbReference type="Pfam" id="PF11357">
    <property type="entry name" value="Spy1"/>
    <property type="match status" value="2"/>
</dbReference>
<protein>
    <submittedName>
        <fullName evidence="3">Speedy protein E4A</fullName>
    </submittedName>
</protein>
<dbReference type="InterPro" id="IPR020984">
    <property type="entry name" value="Speedy"/>
</dbReference>
<feature type="compositionally biased region" description="Acidic residues" evidence="2">
    <location>
        <begin position="1"/>
        <end position="11"/>
    </location>
</feature>
<dbReference type="PANTHER" id="PTHR31156">
    <property type="entry name" value="WBSCR19-LIKE PROTEIN"/>
    <property type="match status" value="1"/>
</dbReference>
<evidence type="ECO:0000313" key="4">
    <source>
        <dbReference type="Proteomes" id="UP001623349"/>
    </source>
</evidence>
<keyword evidence="4" id="KW-1185">Reference proteome</keyword>
<sequence length="184" mass="21784">MASPVMDDDDIPGLSEPRVETSPQPPSSSPKRKRDLSSDSEDDLAELLESDPQPVWSVETLCGLRMRLKRRRVSTVRPEHHKVFARLLEDPVVKKFLNWDKMLRVSDKPYLANDMEEDNQAPKQDIFYFLYGKSYAQRPLFHKLRFQFIRSMGWRIWVSREECEEIQAYNPDLWVWARDRTNLT</sequence>
<evidence type="ECO:0000313" key="3">
    <source>
        <dbReference type="EMBL" id="GAB1290429.1"/>
    </source>
</evidence>
<evidence type="ECO:0000256" key="2">
    <source>
        <dbReference type="SAM" id="MobiDB-lite"/>
    </source>
</evidence>
<gene>
    <name evidence="3" type="ORF">APTSU1_000565900</name>
</gene>
<organism evidence="3 4">
    <name type="scientific">Apodemus speciosus</name>
    <name type="common">Large Japanese field mouse</name>
    <dbReference type="NCBI Taxonomy" id="105296"/>
    <lineage>
        <taxon>Eukaryota</taxon>
        <taxon>Metazoa</taxon>
        <taxon>Chordata</taxon>
        <taxon>Craniata</taxon>
        <taxon>Vertebrata</taxon>
        <taxon>Euteleostomi</taxon>
        <taxon>Mammalia</taxon>
        <taxon>Eutheria</taxon>
        <taxon>Euarchontoglires</taxon>
        <taxon>Glires</taxon>
        <taxon>Rodentia</taxon>
        <taxon>Myomorpha</taxon>
        <taxon>Muroidea</taxon>
        <taxon>Muridae</taxon>
        <taxon>Murinae</taxon>
        <taxon>Apodemus</taxon>
    </lineage>
</organism>